<evidence type="ECO:0000313" key="1">
    <source>
        <dbReference type="EMBL" id="GAA1968972.1"/>
    </source>
</evidence>
<name>A0ABN2RGW0_9PSEU</name>
<gene>
    <name evidence="1" type="ORF">GCM10009754_47660</name>
</gene>
<comment type="caution">
    <text evidence="1">The sequence shown here is derived from an EMBL/GenBank/DDBJ whole genome shotgun (WGS) entry which is preliminary data.</text>
</comment>
<dbReference type="EMBL" id="BAAANN010000019">
    <property type="protein sequence ID" value="GAA1968972.1"/>
    <property type="molecule type" value="Genomic_DNA"/>
</dbReference>
<sequence length="84" mass="8608">MEFSGGGSAAAVVTAVAGPASTVPATAGTSSARCSFVIRSSPLVLVRSRYVIDLVIYSGGEYPRQLQAVGLSGGRGERIRTEHP</sequence>
<reference evidence="1 2" key="1">
    <citation type="journal article" date="2019" name="Int. J. Syst. Evol. Microbiol.">
        <title>The Global Catalogue of Microorganisms (GCM) 10K type strain sequencing project: providing services to taxonomists for standard genome sequencing and annotation.</title>
        <authorList>
            <consortium name="The Broad Institute Genomics Platform"/>
            <consortium name="The Broad Institute Genome Sequencing Center for Infectious Disease"/>
            <person name="Wu L."/>
            <person name="Ma J."/>
        </authorList>
    </citation>
    <scope>NUCLEOTIDE SEQUENCE [LARGE SCALE GENOMIC DNA]</scope>
    <source>
        <strain evidence="1 2">JCM 14545</strain>
    </source>
</reference>
<evidence type="ECO:0000313" key="2">
    <source>
        <dbReference type="Proteomes" id="UP001501116"/>
    </source>
</evidence>
<organism evidence="1 2">
    <name type="scientific">Amycolatopsis minnesotensis</name>
    <dbReference type="NCBI Taxonomy" id="337894"/>
    <lineage>
        <taxon>Bacteria</taxon>
        <taxon>Bacillati</taxon>
        <taxon>Actinomycetota</taxon>
        <taxon>Actinomycetes</taxon>
        <taxon>Pseudonocardiales</taxon>
        <taxon>Pseudonocardiaceae</taxon>
        <taxon>Amycolatopsis</taxon>
    </lineage>
</organism>
<keyword evidence="2" id="KW-1185">Reference proteome</keyword>
<evidence type="ECO:0008006" key="3">
    <source>
        <dbReference type="Google" id="ProtNLM"/>
    </source>
</evidence>
<accession>A0ABN2RGW0</accession>
<protein>
    <recommendedName>
        <fullName evidence="3">Secreted protein</fullName>
    </recommendedName>
</protein>
<dbReference type="Proteomes" id="UP001501116">
    <property type="component" value="Unassembled WGS sequence"/>
</dbReference>
<proteinExistence type="predicted"/>